<evidence type="ECO:0000313" key="2">
    <source>
        <dbReference type="Proteomes" id="UP001597168"/>
    </source>
</evidence>
<dbReference type="RefSeq" id="WP_380725056.1">
    <property type="nucleotide sequence ID" value="NZ_JBHTLK010000115.1"/>
</dbReference>
<evidence type="ECO:0000313" key="1">
    <source>
        <dbReference type="EMBL" id="MFD1149654.1"/>
    </source>
</evidence>
<proteinExistence type="predicted"/>
<comment type="caution">
    <text evidence="1">The sequence shown here is derived from an EMBL/GenBank/DDBJ whole genome shotgun (WGS) entry which is preliminary data.</text>
</comment>
<dbReference type="Proteomes" id="UP001597168">
    <property type="component" value="Unassembled WGS sequence"/>
</dbReference>
<reference evidence="2" key="1">
    <citation type="journal article" date="2019" name="Int. J. Syst. Evol. Microbiol.">
        <title>The Global Catalogue of Microorganisms (GCM) 10K type strain sequencing project: providing services to taxonomists for standard genome sequencing and annotation.</title>
        <authorList>
            <consortium name="The Broad Institute Genomics Platform"/>
            <consortium name="The Broad Institute Genome Sequencing Center for Infectious Disease"/>
            <person name="Wu L."/>
            <person name="Ma J."/>
        </authorList>
    </citation>
    <scope>NUCLEOTIDE SEQUENCE [LARGE SCALE GENOMIC DNA]</scope>
    <source>
        <strain evidence="2">CCUG 60214</strain>
    </source>
</reference>
<protein>
    <submittedName>
        <fullName evidence="1">Uncharacterized protein</fullName>
    </submittedName>
</protein>
<sequence length="43" mass="4157">MSAVAGAVVDVAGSVVGAAGSVVGVVRASGVRCCPDVRRRAFP</sequence>
<dbReference type="EMBL" id="JBHTLK010000115">
    <property type="protein sequence ID" value="MFD1149654.1"/>
    <property type="molecule type" value="Genomic_DNA"/>
</dbReference>
<accession>A0ABW3QYI1</accession>
<gene>
    <name evidence="1" type="ORF">ACFQ3T_21170</name>
</gene>
<keyword evidence="2" id="KW-1185">Reference proteome</keyword>
<name>A0ABW3QYI1_9PSEU</name>
<organism evidence="1 2">
    <name type="scientific">Saccharothrix hoggarensis</name>
    <dbReference type="NCBI Taxonomy" id="913853"/>
    <lineage>
        <taxon>Bacteria</taxon>
        <taxon>Bacillati</taxon>
        <taxon>Actinomycetota</taxon>
        <taxon>Actinomycetes</taxon>
        <taxon>Pseudonocardiales</taxon>
        <taxon>Pseudonocardiaceae</taxon>
        <taxon>Saccharothrix</taxon>
    </lineage>
</organism>